<keyword evidence="2" id="KW-0449">Lipoprotein</keyword>
<dbReference type="AlphaFoldDB" id="A0A1I0N207"/>
<dbReference type="SUPFAM" id="SSF56436">
    <property type="entry name" value="C-type lectin-like"/>
    <property type="match status" value="1"/>
</dbReference>
<protein>
    <submittedName>
        <fullName evidence="2">Gliding motility-associated lipoprotein GldK</fullName>
    </submittedName>
</protein>
<dbReference type="InterPro" id="IPR042095">
    <property type="entry name" value="SUMF_sf"/>
</dbReference>
<name>A0A1I0N207_9BACT</name>
<feature type="domain" description="Sulfatase-modifying factor enzyme-like" evidence="1">
    <location>
        <begin position="59"/>
        <end position="422"/>
    </location>
</feature>
<dbReference type="InterPro" id="IPR051043">
    <property type="entry name" value="Sulfatase_Mod_Factor_Kinase"/>
</dbReference>
<dbReference type="Gene3D" id="3.90.1580.10">
    <property type="entry name" value="paralog of FGE (formylglycine-generating enzyme)"/>
    <property type="match status" value="1"/>
</dbReference>
<evidence type="ECO:0000313" key="2">
    <source>
        <dbReference type="EMBL" id="SEV94663.1"/>
    </source>
</evidence>
<dbReference type="EMBL" id="FOIR01000001">
    <property type="protein sequence ID" value="SEV94663.1"/>
    <property type="molecule type" value="Genomic_DNA"/>
</dbReference>
<dbReference type="RefSeq" id="WP_121505231.1">
    <property type="nucleotide sequence ID" value="NZ_FOIR01000001.1"/>
</dbReference>
<keyword evidence="3" id="KW-1185">Reference proteome</keyword>
<dbReference type="GO" id="GO:0120147">
    <property type="term" value="F:formylglycine-generating oxidase activity"/>
    <property type="evidence" value="ECO:0007669"/>
    <property type="project" value="TreeGrafter"/>
</dbReference>
<evidence type="ECO:0000313" key="3">
    <source>
        <dbReference type="Proteomes" id="UP000199437"/>
    </source>
</evidence>
<accession>A0A1I0N207</accession>
<dbReference type="Proteomes" id="UP000199437">
    <property type="component" value="Unassembled WGS sequence"/>
</dbReference>
<dbReference type="PROSITE" id="PS51257">
    <property type="entry name" value="PROKAR_LIPOPROTEIN"/>
    <property type="match status" value="1"/>
</dbReference>
<organism evidence="2 3">
    <name type="scientific">Roseivirga pacifica</name>
    <dbReference type="NCBI Taxonomy" id="1267423"/>
    <lineage>
        <taxon>Bacteria</taxon>
        <taxon>Pseudomonadati</taxon>
        <taxon>Bacteroidota</taxon>
        <taxon>Cytophagia</taxon>
        <taxon>Cytophagales</taxon>
        <taxon>Roseivirgaceae</taxon>
        <taxon>Roseivirga</taxon>
    </lineage>
</organism>
<dbReference type="GeneID" id="99985586"/>
<dbReference type="PANTHER" id="PTHR23150">
    <property type="entry name" value="SULFATASE MODIFYING FACTOR 1, 2"/>
    <property type="match status" value="1"/>
</dbReference>
<dbReference type="OrthoDB" id="1491336at2"/>
<proteinExistence type="predicted"/>
<dbReference type="STRING" id="1267423.SAMN05216290_0848"/>
<dbReference type="InterPro" id="IPR016187">
    <property type="entry name" value="CTDL_fold"/>
</dbReference>
<evidence type="ECO:0000259" key="1">
    <source>
        <dbReference type="Pfam" id="PF03781"/>
    </source>
</evidence>
<reference evidence="3" key="1">
    <citation type="submission" date="2016-10" db="EMBL/GenBank/DDBJ databases">
        <authorList>
            <person name="Varghese N."/>
            <person name="Submissions S."/>
        </authorList>
    </citation>
    <scope>NUCLEOTIDE SEQUENCE [LARGE SCALE GENOMIC DNA]</scope>
    <source>
        <strain evidence="3">CGMCC 1.12402</strain>
    </source>
</reference>
<dbReference type="Pfam" id="PF03781">
    <property type="entry name" value="FGE-sulfatase"/>
    <property type="match status" value="1"/>
</dbReference>
<dbReference type="PANTHER" id="PTHR23150:SF19">
    <property type="entry name" value="FORMYLGLYCINE-GENERATING ENZYME"/>
    <property type="match status" value="1"/>
</dbReference>
<dbReference type="InterPro" id="IPR005532">
    <property type="entry name" value="SUMF_dom"/>
</dbReference>
<sequence length="428" mass="47794">MRKTVLGLTIVTSLFLTQGCSMFQGFLGGSGGKDQGKYNEGQLMGVLDREGWYQELPYGMVEIPGSTFYMGQADEDVAASQINYNRQVTVSSFFMDAEEITNNEYRQFLYEVSKMISTQPRDVDNIGANYATLSPQVKQALREELPLLIPNPDVWKEEFAYHYGDRMQQYYFDHSAFDNYPVVGITWEAADYFTLWRTYWLNENEYQLSQLSGGGLFGGLFGGGGGNDAAAPAGPAGPVGNAPVGNAGAGAQDVDPFATEAKIETRYPRFRLPTEAEWEYAARGGKEIVKYPWGGPYTRNKDGCFLANFKPGRGAYADDGYPYTAPVNAFLPNPFGLYNMAGNVAEWCQDDFSPVYNPLVWDLNPVFLYDPENNPNDRYSPHLKKKVVRGGAWNDVSYYIQTGTRTFEYRDVASASIGFRCAMDYLGK</sequence>
<gene>
    <name evidence="2" type="ORF">SAMN05216290_0848</name>
</gene>